<evidence type="ECO:0000313" key="2">
    <source>
        <dbReference type="Proteomes" id="UP000494256"/>
    </source>
</evidence>
<dbReference type="Proteomes" id="UP000494256">
    <property type="component" value="Unassembled WGS sequence"/>
</dbReference>
<dbReference type="EMBL" id="CADEBD010000288">
    <property type="protein sequence ID" value="CAB3231009.1"/>
    <property type="molecule type" value="Genomic_DNA"/>
</dbReference>
<name>A0A8S0ZDI5_ARCPL</name>
<proteinExistence type="predicted"/>
<dbReference type="OrthoDB" id="199913at2759"/>
<organism evidence="1 2">
    <name type="scientific">Arctia plantaginis</name>
    <name type="common">Wood tiger moth</name>
    <name type="synonym">Phalaena plantaginis</name>
    <dbReference type="NCBI Taxonomy" id="874455"/>
    <lineage>
        <taxon>Eukaryota</taxon>
        <taxon>Metazoa</taxon>
        <taxon>Ecdysozoa</taxon>
        <taxon>Arthropoda</taxon>
        <taxon>Hexapoda</taxon>
        <taxon>Insecta</taxon>
        <taxon>Pterygota</taxon>
        <taxon>Neoptera</taxon>
        <taxon>Endopterygota</taxon>
        <taxon>Lepidoptera</taxon>
        <taxon>Glossata</taxon>
        <taxon>Ditrysia</taxon>
        <taxon>Noctuoidea</taxon>
        <taxon>Erebidae</taxon>
        <taxon>Arctiinae</taxon>
        <taxon>Arctia</taxon>
    </lineage>
</organism>
<dbReference type="AlphaFoldDB" id="A0A8S0ZDI5"/>
<sequence>MVRYENNNRLSLKRLFMVDVTGIGEKNGDNYGPYMIDWETFETCKGPKKDNCGQFEVTNVQNMSDIIFLLDFHKDCPTTMGKIVVSTRSKNVTKRLWNYVLNRPCEHFVLGPILISSFNLTKECKIYKGKYEIHLDLEAKTKVFLGENFFYGNYTFLITSYNKVNNFFCYKTNMAVKKIA</sequence>
<comment type="caution">
    <text evidence="1">The sequence shown here is derived from an EMBL/GenBank/DDBJ whole genome shotgun (WGS) entry which is preliminary data.</text>
</comment>
<evidence type="ECO:0000313" key="1">
    <source>
        <dbReference type="EMBL" id="CAB3231009.1"/>
    </source>
</evidence>
<protein>
    <submittedName>
        <fullName evidence="1">Uncharacterized protein</fullName>
    </submittedName>
</protein>
<gene>
    <name evidence="1" type="ORF">APLA_LOCUS4870</name>
</gene>
<accession>A0A8S0ZDI5</accession>
<reference evidence="1 2" key="1">
    <citation type="submission" date="2020-04" db="EMBL/GenBank/DDBJ databases">
        <authorList>
            <person name="Wallbank WR R."/>
            <person name="Pardo Diaz C."/>
            <person name="Kozak K."/>
            <person name="Martin S."/>
            <person name="Jiggins C."/>
            <person name="Moest M."/>
            <person name="Warren A I."/>
            <person name="Byers J.R.P. K."/>
            <person name="Montejo-Kovacevich G."/>
            <person name="Yen C E."/>
        </authorList>
    </citation>
    <scope>NUCLEOTIDE SEQUENCE [LARGE SCALE GENOMIC DNA]</scope>
</reference>